<protein>
    <recommendedName>
        <fullName evidence="4">Secreted protein</fullName>
    </recommendedName>
</protein>
<evidence type="ECO:0008006" key="4">
    <source>
        <dbReference type="Google" id="ProtNLM"/>
    </source>
</evidence>
<feature type="signal peptide" evidence="1">
    <location>
        <begin position="1"/>
        <end position="24"/>
    </location>
</feature>
<evidence type="ECO:0000313" key="2">
    <source>
        <dbReference type="EMBL" id="GAA5156835.1"/>
    </source>
</evidence>
<dbReference type="Proteomes" id="UP001500192">
    <property type="component" value="Unassembled WGS sequence"/>
</dbReference>
<proteinExistence type="predicted"/>
<comment type="caution">
    <text evidence="2">The sequence shown here is derived from an EMBL/GenBank/DDBJ whole genome shotgun (WGS) entry which is preliminary data.</text>
</comment>
<name>A0ABP9Q6N4_9PSEU</name>
<dbReference type="PROSITE" id="PS51257">
    <property type="entry name" value="PROKAR_LIPOPROTEIN"/>
    <property type="match status" value="1"/>
</dbReference>
<accession>A0ABP9Q6N4</accession>
<reference evidence="3" key="1">
    <citation type="journal article" date="2019" name="Int. J. Syst. Evol. Microbiol.">
        <title>The Global Catalogue of Microorganisms (GCM) 10K type strain sequencing project: providing services to taxonomists for standard genome sequencing and annotation.</title>
        <authorList>
            <consortium name="The Broad Institute Genomics Platform"/>
            <consortium name="The Broad Institute Genome Sequencing Center for Infectious Disease"/>
            <person name="Wu L."/>
            <person name="Ma J."/>
        </authorList>
    </citation>
    <scope>NUCLEOTIDE SEQUENCE [LARGE SCALE GENOMIC DNA]</scope>
    <source>
        <strain evidence="3">JCM 18054</strain>
    </source>
</reference>
<dbReference type="RefSeq" id="WP_346053043.1">
    <property type="nucleotide sequence ID" value="NZ_BAABIB010000040.1"/>
</dbReference>
<organism evidence="2 3">
    <name type="scientific">Amycolatopsis dongchuanensis</name>
    <dbReference type="NCBI Taxonomy" id="1070866"/>
    <lineage>
        <taxon>Bacteria</taxon>
        <taxon>Bacillati</taxon>
        <taxon>Actinomycetota</taxon>
        <taxon>Actinomycetes</taxon>
        <taxon>Pseudonocardiales</taxon>
        <taxon>Pseudonocardiaceae</taxon>
        <taxon>Amycolatopsis</taxon>
    </lineage>
</organism>
<evidence type="ECO:0000256" key="1">
    <source>
        <dbReference type="SAM" id="SignalP"/>
    </source>
</evidence>
<keyword evidence="1" id="KW-0732">Signal</keyword>
<feature type="chain" id="PRO_5046611932" description="Secreted protein" evidence="1">
    <location>
        <begin position="25"/>
        <end position="280"/>
    </location>
</feature>
<sequence length="280" mass="28363">MKSGSIAAACAALVVACLPGVASASPVVAASAARVGSAPVTSAAGAPVAYAVTAAYDVPALEGTDNDTASLVFRSPEAPGTAGGTFDEQSLPVGPLSTGTSWFLDVNRKVGWFDDSVPPAGATAPRSYESTATLSDSGSVDAHVQADYMLEAQGGPQHVWLYLDDATSIAQCPGLRGTGGSGLWVRQPDGVLARVALPLDEPYVVRDVPLRLPQVSMADQNLPQFADISVRTAGPGELVGADGPVAAGWRVDVDSYVIGANGREDRGHSMLVLGGAACTS</sequence>
<dbReference type="EMBL" id="BAABIB010000040">
    <property type="protein sequence ID" value="GAA5156835.1"/>
    <property type="molecule type" value="Genomic_DNA"/>
</dbReference>
<keyword evidence="3" id="KW-1185">Reference proteome</keyword>
<gene>
    <name evidence="2" type="ORF">GCM10023214_15120</name>
</gene>
<evidence type="ECO:0000313" key="3">
    <source>
        <dbReference type="Proteomes" id="UP001500192"/>
    </source>
</evidence>